<dbReference type="InterPro" id="IPR036134">
    <property type="entry name" value="Crypto/Photolyase_FAD-like_sf"/>
</dbReference>
<dbReference type="NCBIfam" id="TIGR02765">
    <property type="entry name" value="crypto_DASH"/>
    <property type="match status" value="1"/>
</dbReference>
<dbReference type="InterPro" id="IPR014729">
    <property type="entry name" value="Rossmann-like_a/b/a_fold"/>
</dbReference>
<evidence type="ECO:0000256" key="4">
    <source>
        <dbReference type="ARBA" id="ARBA00022991"/>
    </source>
</evidence>
<feature type="binding site" evidence="5">
    <location>
        <begin position="342"/>
        <end position="349"/>
    </location>
    <ligand>
        <name>FAD</name>
        <dbReference type="ChEBI" id="CHEBI:57692"/>
    </ligand>
</feature>
<feature type="site" description="Electron transfer via tryptophanyl radical" evidence="6">
    <location>
        <position position="449"/>
    </location>
</feature>
<evidence type="ECO:0000259" key="9">
    <source>
        <dbReference type="PROSITE" id="PS51645"/>
    </source>
</evidence>
<dbReference type="InterPro" id="IPR014133">
    <property type="entry name" value="Cry_DASH"/>
</dbReference>
<dbReference type="PRINTS" id="PR00147">
    <property type="entry name" value="DNAPHOTLYASE"/>
</dbReference>
<sequence length="673" mass="76651">MGRKVVITLHKNDLRVHDNALFHAAHDAKHKDVTHVLPVFVFDERFVELSGLPGYQRQGPEARTRQYKFWRTGAFRARFLLEGVFDLRDTLRKHGSDLLIRFGKMEDVTADIARDLIENGDEVKEVFLQEEFYTEEKAIERKLRNNLKKAGVPLTCFDQVPLIHVDDLPFPPKSMPDVFTPFRKRVENLPQFGRPPLPIPKQFKPFPRPTKPDHLYPGFGGSIIEKDHRGVDYVLQCLLQPLQDTFQLRAGSEGKNQKSAFPYAGGETAALQRLDFYFKDGSPPPIARYKETRNGLIGHEYSTKLSPFLCLGMVSPRAIVAALDEYEDKFGSTQNTYWIRFELLWRDYFLFVARKFGSKLFTLGGFEEVTDPKQALPKLKNGWWKTWDMDKPLADSVEHEQPAVRWMQGNTGVPFIDANMAELRESGFMSNRGRQNVASFLTKDCQIDWRLGAEFFESHLIDFEPSNNWGNWQYVSGVGNDPRASRQFNPIKQGNDYDPHGDYIRAWLPQLAKVPTPRIQCPWTMHPSDRSRLIPAKSYPARPVLEQPGWRPHYNRKGPNKHGVPNRNERVRNPGPAIVGRAGRGSSADGDSGAGSADDKKAKTVAGSSGDRPKGGQQHHHQQQKPQDRRWANAATQTTGEARERESRASARVLEEAHKNGHRRASSKETMIA</sequence>
<feature type="compositionally biased region" description="Low complexity" evidence="8">
    <location>
        <begin position="580"/>
        <end position="596"/>
    </location>
</feature>
<evidence type="ECO:0000256" key="3">
    <source>
        <dbReference type="ARBA" id="ARBA00022827"/>
    </source>
</evidence>
<comment type="cofactor">
    <cofactor evidence="7">
        <name>(6R)-5,10-methylene-5,6,7,8-tetrahydrofolate</name>
        <dbReference type="ChEBI" id="CHEBI:15636"/>
    </cofactor>
    <text evidence="7">Binds 1 5,10-methenyltetrahydrofolate (MTHF) per subunit.</text>
</comment>
<dbReference type="AlphaFoldDB" id="A0A5C5G405"/>
<reference evidence="10 11" key="1">
    <citation type="submission" date="2019-03" db="EMBL/GenBank/DDBJ databases">
        <title>Rhodosporidium diobovatum UCD-FST 08-225 genome sequencing, assembly, and annotation.</title>
        <authorList>
            <person name="Fakankun I.U."/>
            <person name="Fristensky B."/>
            <person name="Levin D.B."/>
        </authorList>
    </citation>
    <scope>NUCLEOTIDE SEQUENCE [LARGE SCALE GENOMIC DNA]</scope>
    <source>
        <strain evidence="10 11">UCD-FST 08-225</strain>
    </source>
</reference>
<dbReference type="Proteomes" id="UP000311382">
    <property type="component" value="Unassembled WGS sequence"/>
</dbReference>
<evidence type="ECO:0000256" key="6">
    <source>
        <dbReference type="PIRSR" id="PIRSR602081-2"/>
    </source>
</evidence>
<dbReference type="Gene3D" id="3.40.50.620">
    <property type="entry name" value="HUPs"/>
    <property type="match status" value="1"/>
</dbReference>
<feature type="site" description="Electron transfer via tryptophanyl radical" evidence="6">
    <location>
        <position position="472"/>
    </location>
</feature>
<dbReference type="OrthoDB" id="435881at2759"/>
<comment type="caution">
    <text evidence="10">The sequence shown here is derived from an EMBL/GenBank/DDBJ whole genome shotgun (WGS) entry which is preliminary data.</text>
</comment>
<feature type="binding site" evidence="5">
    <location>
        <position position="289"/>
    </location>
    <ligand>
        <name>FAD</name>
        <dbReference type="ChEBI" id="CHEBI:57692"/>
    </ligand>
</feature>
<evidence type="ECO:0000313" key="10">
    <source>
        <dbReference type="EMBL" id="TNY23189.1"/>
    </source>
</evidence>
<comment type="function">
    <text evidence="7">May have a photoreceptor function.</text>
</comment>
<dbReference type="STRING" id="5288.A0A5C5G405"/>
<dbReference type="EMBL" id="SOZI01000014">
    <property type="protein sequence ID" value="TNY23189.1"/>
    <property type="molecule type" value="Genomic_DNA"/>
</dbReference>
<dbReference type="PANTHER" id="PTHR11455:SF22">
    <property type="entry name" value="CRYPTOCHROME DASH"/>
    <property type="match status" value="1"/>
</dbReference>
<keyword evidence="11" id="KW-1185">Reference proteome</keyword>
<name>A0A5C5G405_9BASI</name>
<dbReference type="InterPro" id="IPR006050">
    <property type="entry name" value="DNA_photolyase_N"/>
</dbReference>
<dbReference type="SUPFAM" id="SSF52425">
    <property type="entry name" value="Cryptochrome/photolyase, N-terminal domain"/>
    <property type="match status" value="1"/>
</dbReference>
<dbReference type="Pfam" id="PF03441">
    <property type="entry name" value="FAD_binding_7"/>
    <property type="match status" value="1"/>
</dbReference>
<comment type="cofactor">
    <cofactor evidence="5 7">
        <name>FAD</name>
        <dbReference type="ChEBI" id="CHEBI:57692"/>
    </cofactor>
    <text evidence="5 7">Binds 1 FAD per subunit.</text>
</comment>
<organism evidence="10 11">
    <name type="scientific">Rhodotorula diobovata</name>
    <dbReference type="NCBI Taxonomy" id="5288"/>
    <lineage>
        <taxon>Eukaryota</taxon>
        <taxon>Fungi</taxon>
        <taxon>Dikarya</taxon>
        <taxon>Basidiomycota</taxon>
        <taxon>Pucciniomycotina</taxon>
        <taxon>Microbotryomycetes</taxon>
        <taxon>Sporidiobolales</taxon>
        <taxon>Sporidiobolaceae</taxon>
        <taxon>Rhodotorula</taxon>
    </lineage>
</organism>
<feature type="region of interest" description="Disordered" evidence="8">
    <location>
        <begin position="522"/>
        <end position="673"/>
    </location>
</feature>
<keyword evidence="2 5" id="KW-0285">Flavoprotein</keyword>
<comment type="similarity">
    <text evidence="1 7">Belongs to the DNA photolyase class-1 family.</text>
</comment>
<dbReference type="GO" id="GO:0071949">
    <property type="term" value="F:FAD binding"/>
    <property type="evidence" value="ECO:0007669"/>
    <property type="project" value="TreeGrafter"/>
</dbReference>
<dbReference type="InterPro" id="IPR002081">
    <property type="entry name" value="Cryptochrome/DNA_photolyase_1"/>
</dbReference>
<evidence type="ECO:0000256" key="5">
    <source>
        <dbReference type="PIRSR" id="PIRSR602081-1"/>
    </source>
</evidence>
<evidence type="ECO:0000313" key="11">
    <source>
        <dbReference type="Proteomes" id="UP000311382"/>
    </source>
</evidence>
<feature type="site" description="Electron transfer via tryptophanyl radical" evidence="6">
    <location>
        <position position="387"/>
    </location>
</feature>
<dbReference type="Gene3D" id="1.25.40.80">
    <property type="match status" value="1"/>
</dbReference>
<keyword evidence="4 7" id="KW-0157">Chromophore</keyword>
<dbReference type="PANTHER" id="PTHR11455">
    <property type="entry name" value="CRYPTOCHROME"/>
    <property type="match status" value="1"/>
</dbReference>
<evidence type="ECO:0000256" key="7">
    <source>
        <dbReference type="RuleBase" id="RU367151"/>
    </source>
</evidence>
<dbReference type="Pfam" id="PF00875">
    <property type="entry name" value="DNA_photolyase"/>
    <property type="match status" value="1"/>
</dbReference>
<proteinExistence type="inferred from homology"/>
<protein>
    <recommendedName>
        <fullName evidence="7">Cryptochrome DASH</fullName>
    </recommendedName>
</protein>
<dbReference type="InterPro" id="IPR036155">
    <property type="entry name" value="Crypto/Photolyase_N_sf"/>
</dbReference>
<dbReference type="Gene3D" id="1.10.579.10">
    <property type="entry name" value="DNA Cyclobutane Dipyrimidine Photolyase, subunit A, domain 3"/>
    <property type="match status" value="1"/>
</dbReference>
<dbReference type="GO" id="GO:0003904">
    <property type="term" value="F:deoxyribodipyrimidine photo-lyase activity"/>
    <property type="evidence" value="ECO:0007669"/>
    <property type="project" value="TreeGrafter"/>
</dbReference>
<gene>
    <name evidence="10" type="ORF">DMC30DRAFT_390181</name>
</gene>
<dbReference type="PROSITE" id="PS51645">
    <property type="entry name" value="PHR_CRY_ALPHA_BETA"/>
    <property type="match status" value="1"/>
</dbReference>
<accession>A0A5C5G405</accession>
<evidence type="ECO:0000256" key="2">
    <source>
        <dbReference type="ARBA" id="ARBA00022630"/>
    </source>
</evidence>
<evidence type="ECO:0000256" key="8">
    <source>
        <dbReference type="SAM" id="MobiDB-lite"/>
    </source>
</evidence>
<dbReference type="GO" id="GO:0000719">
    <property type="term" value="P:photoreactive repair"/>
    <property type="evidence" value="ECO:0007669"/>
    <property type="project" value="TreeGrafter"/>
</dbReference>
<feature type="compositionally biased region" description="Basic and acidic residues" evidence="8">
    <location>
        <begin position="641"/>
        <end position="659"/>
    </location>
</feature>
<dbReference type="InterPro" id="IPR005101">
    <property type="entry name" value="Cryptochr/Photolyase_FAD-bd"/>
</dbReference>
<dbReference type="SUPFAM" id="SSF48173">
    <property type="entry name" value="Cryptochrome/photolyase FAD-binding domain"/>
    <property type="match status" value="1"/>
</dbReference>
<feature type="domain" description="Photolyase/cryptochrome alpha/beta" evidence="9">
    <location>
        <begin position="4"/>
        <end position="162"/>
    </location>
</feature>
<dbReference type="GO" id="GO:0003684">
    <property type="term" value="F:damaged DNA binding"/>
    <property type="evidence" value="ECO:0007669"/>
    <property type="project" value="TreeGrafter"/>
</dbReference>
<keyword evidence="10" id="KW-0456">Lyase</keyword>
<keyword evidence="3 5" id="KW-0274">FAD</keyword>
<evidence type="ECO:0000256" key="1">
    <source>
        <dbReference type="ARBA" id="ARBA00005862"/>
    </source>
</evidence>
<feature type="binding site" evidence="5">
    <location>
        <begin position="302"/>
        <end position="306"/>
    </location>
    <ligand>
        <name>FAD</name>
        <dbReference type="ChEBI" id="CHEBI:57692"/>
    </ligand>
</feature>